<dbReference type="Gene3D" id="3.40.50.150">
    <property type="entry name" value="Vaccinia Virus protein VP39"/>
    <property type="match status" value="1"/>
</dbReference>
<evidence type="ECO:0000259" key="5">
    <source>
        <dbReference type="Pfam" id="PF08241"/>
    </source>
</evidence>
<keyword evidence="7" id="KW-1185">Reference proteome</keyword>
<evidence type="ECO:0000256" key="3">
    <source>
        <dbReference type="ARBA" id="ARBA00022679"/>
    </source>
</evidence>
<dbReference type="GO" id="GO:0032259">
    <property type="term" value="P:methylation"/>
    <property type="evidence" value="ECO:0007669"/>
    <property type="project" value="UniProtKB-KW"/>
</dbReference>
<dbReference type="Pfam" id="PF08241">
    <property type="entry name" value="Methyltransf_11"/>
    <property type="match status" value="1"/>
</dbReference>
<name>A0ABW1LFA6_9ACTN</name>
<accession>A0ABW1LFA6</accession>
<dbReference type="InterPro" id="IPR051052">
    <property type="entry name" value="Diverse_substrate_MTase"/>
</dbReference>
<keyword evidence="2 6" id="KW-0489">Methyltransferase</keyword>
<dbReference type="EC" id="2.1.1.-" evidence="6"/>
<feature type="region of interest" description="Disordered" evidence="4">
    <location>
        <begin position="242"/>
        <end position="265"/>
    </location>
</feature>
<evidence type="ECO:0000313" key="6">
    <source>
        <dbReference type="EMBL" id="MFC6042068.1"/>
    </source>
</evidence>
<dbReference type="PANTHER" id="PTHR44942:SF4">
    <property type="entry name" value="METHYLTRANSFERASE TYPE 11 DOMAIN-CONTAINING PROTEIN"/>
    <property type="match status" value="1"/>
</dbReference>
<reference evidence="7" key="1">
    <citation type="journal article" date="2019" name="Int. J. Syst. Evol. Microbiol.">
        <title>The Global Catalogue of Microorganisms (GCM) 10K type strain sequencing project: providing services to taxonomists for standard genome sequencing and annotation.</title>
        <authorList>
            <consortium name="The Broad Institute Genomics Platform"/>
            <consortium name="The Broad Institute Genome Sequencing Center for Infectious Disease"/>
            <person name="Wu L."/>
            <person name="Ma J."/>
        </authorList>
    </citation>
    <scope>NUCLEOTIDE SEQUENCE [LARGE SCALE GENOMIC DNA]</scope>
    <source>
        <strain evidence="7">CCUG 54522</strain>
    </source>
</reference>
<dbReference type="PANTHER" id="PTHR44942">
    <property type="entry name" value="METHYLTRANSF_11 DOMAIN-CONTAINING PROTEIN"/>
    <property type="match status" value="1"/>
</dbReference>
<organism evidence="6 7">
    <name type="scientific">Nocardioides hankookensis</name>
    <dbReference type="NCBI Taxonomy" id="443157"/>
    <lineage>
        <taxon>Bacteria</taxon>
        <taxon>Bacillati</taxon>
        <taxon>Actinomycetota</taxon>
        <taxon>Actinomycetes</taxon>
        <taxon>Propionibacteriales</taxon>
        <taxon>Nocardioidaceae</taxon>
        <taxon>Nocardioides</taxon>
    </lineage>
</organism>
<evidence type="ECO:0000256" key="4">
    <source>
        <dbReference type="SAM" id="MobiDB-lite"/>
    </source>
</evidence>
<dbReference type="CDD" id="cd02440">
    <property type="entry name" value="AdoMet_MTases"/>
    <property type="match status" value="1"/>
</dbReference>
<dbReference type="Proteomes" id="UP001596135">
    <property type="component" value="Unassembled WGS sequence"/>
</dbReference>
<evidence type="ECO:0000256" key="2">
    <source>
        <dbReference type="ARBA" id="ARBA00022603"/>
    </source>
</evidence>
<gene>
    <name evidence="6" type="ORF">ACFPYL_03240</name>
</gene>
<evidence type="ECO:0000313" key="7">
    <source>
        <dbReference type="Proteomes" id="UP001596135"/>
    </source>
</evidence>
<dbReference type="EMBL" id="JBHSRJ010000002">
    <property type="protein sequence ID" value="MFC6042068.1"/>
    <property type="molecule type" value="Genomic_DNA"/>
</dbReference>
<dbReference type="RefSeq" id="WP_379150282.1">
    <property type="nucleotide sequence ID" value="NZ_JBHSRJ010000002.1"/>
</dbReference>
<dbReference type="SUPFAM" id="SSF53335">
    <property type="entry name" value="S-adenosyl-L-methionine-dependent methyltransferases"/>
    <property type="match status" value="1"/>
</dbReference>
<dbReference type="GO" id="GO:0008168">
    <property type="term" value="F:methyltransferase activity"/>
    <property type="evidence" value="ECO:0007669"/>
    <property type="project" value="UniProtKB-KW"/>
</dbReference>
<keyword evidence="3 6" id="KW-0808">Transferase</keyword>
<comment type="caution">
    <text evidence="6">The sequence shown here is derived from an EMBL/GenBank/DDBJ whole genome shotgun (WGS) entry which is preliminary data.</text>
</comment>
<sequence length="272" mass="29583">MSDQPSPARSFGSVADAYDRGRPGYPAEAARWLVGDEPVTVLEIGAGTGKLTEALVAVGHDVHATDPDDAMLAVLRTRLPDVPTSVAGAEELPAADASYDVVVAGQAFHWFDLDRALPEIARVLRPGGRLALVWNERDEQIPWVRKLGRIIGTQEQLRSADPLVESVHFDEIESESFRHWQLIDRDSVQDLALSRSNLAVMDDAARQAKLAEVLALYDDYGRGMDGMQLPYLASCFRATVAQRPTSPDPTPDAEPAAKAPAESDDVLLIDFS</sequence>
<comment type="similarity">
    <text evidence="1">Belongs to the methyltransferase superfamily.</text>
</comment>
<protein>
    <submittedName>
        <fullName evidence="6">Class I SAM-dependent methyltransferase</fullName>
        <ecNumber evidence="6">2.1.1.-</ecNumber>
    </submittedName>
</protein>
<proteinExistence type="inferred from homology"/>
<dbReference type="InterPro" id="IPR029063">
    <property type="entry name" value="SAM-dependent_MTases_sf"/>
</dbReference>
<dbReference type="InterPro" id="IPR013216">
    <property type="entry name" value="Methyltransf_11"/>
</dbReference>
<feature type="domain" description="Methyltransferase type 11" evidence="5">
    <location>
        <begin position="42"/>
        <end position="131"/>
    </location>
</feature>
<evidence type="ECO:0000256" key="1">
    <source>
        <dbReference type="ARBA" id="ARBA00008361"/>
    </source>
</evidence>